<evidence type="ECO:0000313" key="3">
    <source>
        <dbReference type="Proteomes" id="UP000639643"/>
    </source>
</evidence>
<name>A0A8H6KMG7_9PEZI</name>
<accession>A0A8H6KMG7</accession>
<comment type="caution">
    <text evidence="2">The sequence shown here is derived from an EMBL/GenBank/DDBJ whole genome shotgun (WGS) entry which is preliminary data.</text>
</comment>
<gene>
    <name evidence="2" type="ORF">CMUS01_06413</name>
</gene>
<feature type="chain" id="PRO_5034150486" evidence="1">
    <location>
        <begin position="21"/>
        <end position="107"/>
    </location>
</feature>
<keyword evidence="3" id="KW-1185">Reference proteome</keyword>
<proteinExistence type="predicted"/>
<feature type="signal peptide" evidence="1">
    <location>
        <begin position="1"/>
        <end position="20"/>
    </location>
</feature>
<dbReference type="Proteomes" id="UP000639643">
    <property type="component" value="Unassembled WGS sequence"/>
</dbReference>
<dbReference type="AlphaFoldDB" id="A0A8H6KMG7"/>
<sequence>MHFTTAAGFILAAMAPLSSAASCKNLGNGAIPVWHASGVDDIPGKCGGLWDNLNGFGACAKSQTFCGRAADTGNMVWQFAGSIACNAGVVESTWYKATKNKFGAISC</sequence>
<organism evidence="2 3">
    <name type="scientific">Colletotrichum musicola</name>
    <dbReference type="NCBI Taxonomy" id="2175873"/>
    <lineage>
        <taxon>Eukaryota</taxon>
        <taxon>Fungi</taxon>
        <taxon>Dikarya</taxon>
        <taxon>Ascomycota</taxon>
        <taxon>Pezizomycotina</taxon>
        <taxon>Sordariomycetes</taxon>
        <taxon>Hypocreomycetidae</taxon>
        <taxon>Glomerellales</taxon>
        <taxon>Glomerellaceae</taxon>
        <taxon>Colletotrichum</taxon>
        <taxon>Colletotrichum orchidearum species complex</taxon>
    </lineage>
</organism>
<dbReference type="OrthoDB" id="4788795at2759"/>
<reference evidence="2" key="1">
    <citation type="journal article" date="2020" name="Phytopathology">
        <title>Genome Sequence Resources of Colletotrichum truncatum, C. plurivorum, C. musicola, and C. sojae: Four Species Pathogenic to Soybean (Glycine max).</title>
        <authorList>
            <person name="Rogerio F."/>
            <person name="Boufleur T.R."/>
            <person name="Ciampi-Guillardi M."/>
            <person name="Sukno S.A."/>
            <person name="Thon M.R."/>
            <person name="Massola Junior N.S."/>
            <person name="Baroncelli R."/>
        </authorList>
    </citation>
    <scope>NUCLEOTIDE SEQUENCE</scope>
    <source>
        <strain evidence="2">LFN0074</strain>
    </source>
</reference>
<keyword evidence="1" id="KW-0732">Signal</keyword>
<evidence type="ECO:0000256" key="1">
    <source>
        <dbReference type="SAM" id="SignalP"/>
    </source>
</evidence>
<dbReference type="EMBL" id="WIGM01000209">
    <property type="protein sequence ID" value="KAF6833796.1"/>
    <property type="molecule type" value="Genomic_DNA"/>
</dbReference>
<protein>
    <submittedName>
        <fullName evidence="2">Uncharacterized protein</fullName>
    </submittedName>
</protein>
<evidence type="ECO:0000313" key="2">
    <source>
        <dbReference type="EMBL" id="KAF6833796.1"/>
    </source>
</evidence>